<dbReference type="SMART" id="SM00487">
    <property type="entry name" value="DEXDc"/>
    <property type="match status" value="1"/>
</dbReference>
<evidence type="ECO:0000256" key="4">
    <source>
        <dbReference type="ARBA" id="ARBA00022801"/>
    </source>
</evidence>
<dbReference type="InterPro" id="IPR012961">
    <property type="entry name" value="Ski2/MTR4_C"/>
</dbReference>
<comment type="catalytic activity">
    <reaction evidence="8">
        <text>ATP + H2O = ADP + phosphate + H(+)</text>
        <dbReference type="Rhea" id="RHEA:13065"/>
        <dbReference type="ChEBI" id="CHEBI:15377"/>
        <dbReference type="ChEBI" id="CHEBI:15378"/>
        <dbReference type="ChEBI" id="CHEBI:30616"/>
        <dbReference type="ChEBI" id="CHEBI:43474"/>
        <dbReference type="ChEBI" id="CHEBI:456216"/>
        <dbReference type="EC" id="3.6.4.13"/>
    </reaction>
</comment>
<gene>
    <name evidence="12" type="ORF">R5R35_012172</name>
</gene>
<evidence type="ECO:0000259" key="10">
    <source>
        <dbReference type="PROSITE" id="PS51192"/>
    </source>
</evidence>
<dbReference type="SMART" id="SM01142">
    <property type="entry name" value="DSHCT"/>
    <property type="match status" value="1"/>
</dbReference>
<accession>A0AAN9ZDA7</accession>
<keyword evidence="4" id="KW-0378">Hydrolase</keyword>
<feature type="domain" description="Helicase C-terminal" evidence="11">
    <location>
        <begin position="542"/>
        <end position="743"/>
    </location>
</feature>
<reference evidence="12 13" key="1">
    <citation type="submission" date="2024-03" db="EMBL/GenBank/DDBJ databases">
        <title>The genome assembly and annotation of the cricket Gryllus longicercus Weissman &amp; Gray.</title>
        <authorList>
            <person name="Szrajer S."/>
            <person name="Gray D."/>
            <person name="Ylla G."/>
        </authorList>
    </citation>
    <scope>NUCLEOTIDE SEQUENCE [LARGE SCALE GENOMIC DNA]</scope>
    <source>
        <strain evidence="12">DAG 2021-001</strain>
        <tissue evidence="12">Whole body minus gut</tissue>
    </source>
</reference>
<evidence type="ECO:0000256" key="3">
    <source>
        <dbReference type="ARBA" id="ARBA00022741"/>
    </source>
</evidence>
<evidence type="ECO:0000256" key="6">
    <source>
        <dbReference type="ARBA" id="ARBA00022840"/>
    </source>
</evidence>
<dbReference type="GO" id="GO:0005524">
    <property type="term" value="F:ATP binding"/>
    <property type="evidence" value="ECO:0007669"/>
    <property type="project" value="UniProtKB-KW"/>
</dbReference>
<sequence>MPTDGENEVSVQLPYGPPPVLPDIEKQLKEYLLCPERLPIHNYEQAQQFWPRVPNPDSLFFCELSPLGTTLKVDRDPTTGEILQFREVPIDDIGCTARNSLSLKRAPQPFNESVRGNDSNFPFLPGGFPELLVKDVSDEQDTDIDFENDLLYIAPGFTRGIEFKADGHTRISEDDQTIEVINEVKEDERIEEEPSPAFNLMDVMKQEEDLLGLWKENSTQIQKDDKKDKEKMIIESMETGEDDALKVIPEKDNIPVLKISKAPPPASERVAEWAEKIDETLPVLDFQQKIPNPARRFHFDLDPFQQQAILKVEEHSNVFVAAHTSAGKTVVAEYAIALSRKHMTKTIYTSPIKALSNQKFRDFKKEFQDVGLITGDIQINKEANCLIMTTEILRSMLYQGSEVVRDLEFVIFDEVHYINNAERGHVWEEVLILLPKDVTIIMLSATVHNTLEFANWVGRTNQKMMYVISTLKRPIPLEHFLYTGTGGKQKNDRFLVMDGNGKFNEAGYSQAKQAKESKKPGKDAFGPKGPRPGFSQKQEKTMWEALISHLKEKDRLPVIAFTLSRNRCDDNARCLSVDLTTQREKSYIRVFFKKCLDKLKDCDKTLPQVQTMKSMLERGIGVHHSGILPLLKEMVEMLFQQEKVKLLFATETFAMGVNMPARTVIFDSIRKFNGQITQNLLPAEYIQMAGRAGRRGTDKKGTVIILCKNDVPKMDDLKSMMLGKPERLTSQFRLTYSMILRLLRVEKISVEDMMTKSFMEFKKQTRQSDYQRELQRIQDEIDQISVTCTKSGNDAELTDLYYSASEYLDHFFDTRLRLLSLPRALKDVQPGRVLLITYEEHVNKLALLLKLETQKREYKYHVLVLCNNENDYSGDGEIRLSVKTEAKKEEKRKKSAMWYKMLGLVNYEKVFVPDGISEHAVLIIGPNDIFEITTKSIKVNTELILNDWLQRQQPRFKDKEPGPSCMQAVQELTQMSLNCSETSFVQLYKDKINDIDFVKKLKRMEVLLGRVQSVKVANYPHFTEEFESVFLRRQLEKERDNFKHLQSHQSMTLYPDYQSKVQVLKNMGYINEDCAVDMKGNVAIKMRNHELLITEIVLRNILTDLPPAEIAALLSCLVCQQRTRFKDDKDPQMDLGVSLKDGIKKIKEIENTIKKEEKNCNVEQLPAINQDLSFELVRVVYEWAKGKPFSDIMTYKVDVQEGIIVRCIQQLSETINDVKDAASTIGNTLLKSKMEDAQKAIKRDIVFLASLYTSDTTLPKQDEIDNENKDE</sequence>
<dbReference type="CDD" id="cd18795">
    <property type="entry name" value="SF2_C_Ski2"/>
    <property type="match status" value="1"/>
</dbReference>
<dbReference type="Pfam" id="PF00271">
    <property type="entry name" value="Helicase_C"/>
    <property type="match status" value="1"/>
</dbReference>
<dbReference type="GO" id="GO:0055087">
    <property type="term" value="C:Ski complex"/>
    <property type="evidence" value="ECO:0007669"/>
    <property type="project" value="TreeGrafter"/>
</dbReference>
<feature type="compositionally biased region" description="Basic and acidic residues" evidence="9">
    <location>
        <begin position="513"/>
        <end position="522"/>
    </location>
</feature>
<dbReference type="PIRSF" id="PIRSF005198">
    <property type="entry name" value="Antiviral_helicase_SKI2"/>
    <property type="match status" value="1"/>
</dbReference>
<evidence type="ECO:0000259" key="11">
    <source>
        <dbReference type="PROSITE" id="PS51194"/>
    </source>
</evidence>
<dbReference type="Pfam" id="PF08148">
    <property type="entry name" value="DSHCT"/>
    <property type="match status" value="1"/>
</dbReference>
<dbReference type="GO" id="GO:0003723">
    <property type="term" value="F:RNA binding"/>
    <property type="evidence" value="ECO:0007669"/>
    <property type="project" value="UniProtKB-KW"/>
</dbReference>
<dbReference type="InterPro" id="IPR050699">
    <property type="entry name" value="RNA-DNA_Helicase"/>
</dbReference>
<dbReference type="InterPro" id="IPR014001">
    <property type="entry name" value="Helicase_ATP-bd"/>
</dbReference>
<dbReference type="InterPro" id="IPR027417">
    <property type="entry name" value="P-loop_NTPase"/>
</dbReference>
<evidence type="ECO:0000256" key="9">
    <source>
        <dbReference type="SAM" id="MobiDB-lite"/>
    </source>
</evidence>
<dbReference type="AlphaFoldDB" id="A0AAN9ZDA7"/>
<keyword evidence="13" id="KW-1185">Reference proteome</keyword>
<dbReference type="Gene3D" id="1.10.3380.30">
    <property type="match status" value="2"/>
</dbReference>
<keyword evidence="6" id="KW-0067">ATP-binding</keyword>
<dbReference type="GO" id="GO:0003724">
    <property type="term" value="F:RNA helicase activity"/>
    <property type="evidence" value="ECO:0007669"/>
    <property type="project" value="UniProtKB-EC"/>
</dbReference>
<organism evidence="12 13">
    <name type="scientific">Gryllus longicercus</name>
    <dbReference type="NCBI Taxonomy" id="2509291"/>
    <lineage>
        <taxon>Eukaryota</taxon>
        <taxon>Metazoa</taxon>
        <taxon>Ecdysozoa</taxon>
        <taxon>Arthropoda</taxon>
        <taxon>Hexapoda</taxon>
        <taxon>Insecta</taxon>
        <taxon>Pterygota</taxon>
        <taxon>Neoptera</taxon>
        <taxon>Polyneoptera</taxon>
        <taxon>Orthoptera</taxon>
        <taxon>Ensifera</taxon>
        <taxon>Gryllidea</taxon>
        <taxon>Grylloidea</taxon>
        <taxon>Gryllidae</taxon>
        <taxon>Gryllinae</taxon>
        <taxon>Gryllus</taxon>
    </lineage>
</organism>
<dbReference type="GO" id="GO:0070478">
    <property type="term" value="P:nuclear-transcribed mRNA catabolic process, 3'-5' exonucleolytic nonsense-mediated decay"/>
    <property type="evidence" value="ECO:0007669"/>
    <property type="project" value="TreeGrafter"/>
</dbReference>
<dbReference type="PANTHER" id="PTHR12131:SF1">
    <property type="entry name" value="ATP-DEPENDENT RNA HELICASE SUPV3L1, MITOCHONDRIAL-RELATED"/>
    <property type="match status" value="1"/>
</dbReference>
<dbReference type="Pfam" id="PF00270">
    <property type="entry name" value="DEAD"/>
    <property type="match status" value="1"/>
</dbReference>
<evidence type="ECO:0000313" key="13">
    <source>
        <dbReference type="Proteomes" id="UP001378592"/>
    </source>
</evidence>
<protein>
    <recommendedName>
        <fullName evidence="14">Helicase SKI2W</fullName>
    </recommendedName>
</protein>
<dbReference type="SMART" id="SM00490">
    <property type="entry name" value="HELICc"/>
    <property type="match status" value="1"/>
</dbReference>
<dbReference type="Pfam" id="PF13234">
    <property type="entry name" value="MTR4_beta-barrel"/>
    <property type="match status" value="1"/>
</dbReference>
<dbReference type="InterPro" id="IPR016438">
    <property type="entry name" value="SKI2-like"/>
</dbReference>
<dbReference type="PANTHER" id="PTHR12131">
    <property type="entry name" value="ATP-DEPENDENT RNA AND DNA HELICASE"/>
    <property type="match status" value="1"/>
</dbReference>
<dbReference type="Proteomes" id="UP001378592">
    <property type="component" value="Unassembled WGS sequence"/>
</dbReference>
<dbReference type="PROSITE" id="PS51192">
    <property type="entry name" value="HELICASE_ATP_BIND_1"/>
    <property type="match status" value="1"/>
</dbReference>
<evidence type="ECO:0000256" key="8">
    <source>
        <dbReference type="ARBA" id="ARBA00047984"/>
    </source>
</evidence>
<dbReference type="FunFam" id="3.40.50.300:FF:000447">
    <property type="entry name" value="helicase SKI2W isoform X2"/>
    <property type="match status" value="1"/>
</dbReference>
<keyword evidence="3" id="KW-0547">Nucleotide-binding</keyword>
<proteinExistence type="predicted"/>
<evidence type="ECO:0000256" key="7">
    <source>
        <dbReference type="ARBA" id="ARBA00022884"/>
    </source>
</evidence>
<dbReference type="FunFam" id="3.40.50.300:FF:000354">
    <property type="entry name" value="ATP-dependent RNA helicase SKI2"/>
    <property type="match status" value="1"/>
</dbReference>
<evidence type="ECO:0000256" key="5">
    <source>
        <dbReference type="ARBA" id="ARBA00022806"/>
    </source>
</evidence>
<dbReference type="EMBL" id="JAZDUA010000048">
    <property type="protein sequence ID" value="KAK7870957.1"/>
    <property type="molecule type" value="Genomic_DNA"/>
</dbReference>
<dbReference type="GO" id="GO:0016787">
    <property type="term" value="F:hydrolase activity"/>
    <property type="evidence" value="ECO:0007669"/>
    <property type="project" value="UniProtKB-KW"/>
</dbReference>
<feature type="domain" description="Helicase ATP-binding" evidence="10">
    <location>
        <begin position="309"/>
        <end position="465"/>
    </location>
</feature>
<dbReference type="SUPFAM" id="SSF52540">
    <property type="entry name" value="P-loop containing nucleoside triphosphate hydrolases"/>
    <property type="match status" value="1"/>
</dbReference>
<keyword evidence="2" id="KW-0963">Cytoplasm</keyword>
<dbReference type="Gene3D" id="3.40.50.300">
    <property type="entry name" value="P-loop containing nucleotide triphosphate hydrolases"/>
    <property type="match status" value="2"/>
</dbReference>
<feature type="region of interest" description="Disordered" evidence="9">
    <location>
        <begin position="512"/>
        <end position="536"/>
    </location>
</feature>
<evidence type="ECO:0000313" key="12">
    <source>
        <dbReference type="EMBL" id="KAK7870957.1"/>
    </source>
</evidence>
<comment type="subcellular location">
    <subcellularLocation>
        <location evidence="1">Cytoplasm</location>
    </subcellularLocation>
</comment>
<keyword evidence="5" id="KW-0347">Helicase</keyword>
<dbReference type="PROSITE" id="PS51194">
    <property type="entry name" value="HELICASE_CTER"/>
    <property type="match status" value="1"/>
</dbReference>
<keyword evidence="7" id="KW-0694">RNA-binding</keyword>
<dbReference type="InterPro" id="IPR011545">
    <property type="entry name" value="DEAD/DEAH_box_helicase_dom"/>
</dbReference>
<evidence type="ECO:0008006" key="14">
    <source>
        <dbReference type="Google" id="ProtNLM"/>
    </source>
</evidence>
<dbReference type="InterPro" id="IPR040801">
    <property type="entry name" value="Ski2_N"/>
</dbReference>
<dbReference type="InterPro" id="IPR001650">
    <property type="entry name" value="Helicase_C-like"/>
</dbReference>
<evidence type="ECO:0000256" key="2">
    <source>
        <dbReference type="ARBA" id="ARBA00022490"/>
    </source>
</evidence>
<evidence type="ECO:0000256" key="1">
    <source>
        <dbReference type="ARBA" id="ARBA00004496"/>
    </source>
</evidence>
<name>A0AAN9ZDA7_9ORTH</name>
<comment type="caution">
    <text evidence="12">The sequence shown here is derived from an EMBL/GenBank/DDBJ whole genome shotgun (WGS) entry which is preliminary data.</text>
</comment>
<dbReference type="Pfam" id="PF17911">
    <property type="entry name" value="Ski2_N"/>
    <property type="match status" value="1"/>
</dbReference>
<dbReference type="InterPro" id="IPR025696">
    <property type="entry name" value="Beta-barrel_MTR4"/>
</dbReference>